<proteinExistence type="predicted"/>
<dbReference type="EMBL" id="BQXS01012729">
    <property type="protein sequence ID" value="GKT27283.1"/>
    <property type="molecule type" value="Genomic_DNA"/>
</dbReference>
<accession>A0ABQ5K7I3</accession>
<comment type="caution">
    <text evidence="2">The sequence shown here is derived from an EMBL/GenBank/DDBJ whole genome shotgun (WGS) entry which is preliminary data.</text>
</comment>
<organism evidence="2 3">
    <name type="scientific">Aduncisulcus paluster</name>
    <dbReference type="NCBI Taxonomy" id="2918883"/>
    <lineage>
        <taxon>Eukaryota</taxon>
        <taxon>Metamonada</taxon>
        <taxon>Carpediemonas-like organisms</taxon>
        <taxon>Aduncisulcus</taxon>
    </lineage>
</organism>
<reference evidence="2" key="1">
    <citation type="submission" date="2022-03" db="EMBL/GenBank/DDBJ databases">
        <title>Draft genome sequence of Aduncisulcus paluster, a free-living microaerophilic Fornicata.</title>
        <authorList>
            <person name="Yuyama I."/>
            <person name="Kume K."/>
            <person name="Tamura T."/>
            <person name="Inagaki Y."/>
            <person name="Hashimoto T."/>
        </authorList>
    </citation>
    <scope>NUCLEOTIDE SEQUENCE</scope>
    <source>
        <strain evidence="2">NY0171</strain>
    </source>
</reference>
<feature type="compositionally biased region" description="Basic and acidic residues" evidence="1">
    <location>
        <begin position="2273"/>
        <end position="2287"/>
    </location>
</feature>
<feature type="region of interest" description="Disordered" evidence="1">
    <location>
        <begin position="1867"/>
        <end position="1894"/>
    </location>
</feature>
<feature type="compositionally biased region" description="Low complexity" evidence="1">
    <location>
        <begin position="1161"/>
        <end position="1174"/>
    </location>
</feature>
<dbReference type="Proteomes" id="UP001057375">
    <property type="component" value="Unassembled WGS sequence"/>
</dbReference>
<evidence type="ECO:0000313" key="2">
    <source>
        <dbReference type="EMBL" id="GKT27283.1"/>
    </source>
</evidence>
<protein>
    <submittedName>
        <fullName evidence="2">Uncharacterized protein</fullName>
    </submittedName>
</protein>
<feature type="region of interest" description="Disordered" evidence="1">
    <location>
        <begin position="1712"/>
        <end position="1731"/>
    </location>
</feature>
<gene>
    <name evidence="2" type="ORF">ADUPG1_013737</name>
</gene>
<evidence type="ECO:0000313" key="3">
    <source>
        <dbReference type="Proteomes" id="UP001057375"/>
    </source>
</evidence>
<evidence type="ECO:0000256" key="1">
    <source>
        <dbReference type="SAM" id="MobiDB-lite"/>
    </source>
</evidence>
<name>A0ABQ5K7I3_9EUKA</name>
<feature type="compositionally biased region" description="Acidic residues" evidence="1">
    <location>
        <begin position="1143"/>
        <end position="1160"/>
    </location>
</feature>
<keyword evidence="3" id="KW-1185">Reference proteome</keyword>
<sequence length="2622" mass="292757">MPPYVYWPDGSSFKIPLKLVEKMVFGKSSADLRKAIQEDKTLGPFQRDYLTLLIEYLTSPSSSKPTTAEARLIEQMEQRGSSPSLKRLFTIRRLLNSSLTSIEQRKKLAEELQNCISIGSYPSKVGFAAGTGTLPRHISLDERSELVSKYYEEALIEKPSKKMTISAAEDSHPSVSNVLDSTELKEPGLNILYEKSDKTCRCSLSCLSESILVSLLSRHTDFEDHVLGNILERIEVPSRIVLKSFRYYAKHSHESFSRIVSRFKWMKLLTVKQLESIKSIKNKDNVSFLPTYVREVISRISPDPKTLISNPPALEAFCKTLWTYVKRLPEYLNGIKGAVLSVWFYAFEQLCEGNIAMLHEKTFDIWKNLLKLHLRCIPCFKAIKKLIGYADSYDIENIPDISALLKSPGDSNHVNMRNIVKRMFLCHFACLPLGQCQSLCGQFMQADGLRSLHFECKLRFTLNKDEQNVYDASLPMPEDDHSVEQAEKLLDQLVTEGKDATVEATYRNGASRKIRTSKCLTVNSATQVSVKPGSVASVYLNVKGHNEVTFRCYRIRSAQYIMKHNKAPPLDLELEGIEPVDICVVKRDSRSCCTEDVLHYTIPEKEVIEERMKAGERSGPRVSGMLSNTSINSRQCYIIDAVTSTVSTRIMITRGALKLIHVPSIIGNVFYVLNEQGEVVNDSSIILDGRQYTTTKKGEVKVGWITGKVTSGAIVIPHTDNDSSKTVCVCDGSREEDAETFDTLPPMSSLGFGQSCRVSLPGLKQIQLDTLIFPVKESFVSGCEASVTMNSRLNVITNVNGQKKLLHLNFDDLPTKQIVVSIAIKLVDSDGTTKEISRTGVEAIQILSGNLPLVLPVSSNLKDIQITSSISVPFEINGRDVVLSDTSSNLLRNFNVHDSHAAINTVHLEQISTRVGPEKALVLTDRTGKPSSFSRIRIELKSRYHTGSMRMKVGKDEWMYRKSNDSFHFVTDEDGIVHLGDLGDCTEDIIVSLPINKQNIQRDVRMVHSPERVTSMSFSNQSVITVKQGEVVRFQTPFELAYCGSAHKNLEEPDRDTSLTSFKFSALPGCTCIFSRTPTTPAIADKSQLCEVTQGNIVTFSPPVCGTYSLVMTPQKGFGSMTVVVLCVAGSARMVSHVQVTDDYVDEEDDTDVTYDDDIPPSDMSSPPSPLSRDLINSAIPDSSLASHPFLFLSPTSVCEYVDERVPILCEMERDGENGLVIPVLEIVNKACQEKEEGEEQEEPGLKPHKVHLQFTSYCPLINPSTSPNMMPTPFVSDLPHSYTLSDEAKGRNEEVLYVEKRLEEVKLERPIAGVSLPRPGLLVNPFPEKTTQAEEIKADAGESYSRQRQADLDSRPMNGFSAFGKTKSAPGIGRGGDDPVNLCLDYINQPSHVIASITTEAIMRENGEVMISLPTKQLETFAGGFVRATVLCSDGSTVTRTYALPAQERAKVSTRTVVLESGYDIADRFVLQKNIESLNPSQSKLSFPSFSSRLATLSNIDSLYALSNNTSVSFSQVPCPPAQMSLSDVTKKLAKEWKYMGEADKFDFIRRNYGYELYFFLAFHDIPFFSKYILSLLESKLDEDVMCLWLKYRTFRFNEHEEKFIPEVSRDMVQGVIPYLAPRSLQSLSVLEMVLVVDMVTSIVEWGNAKEDEDKGSHEERICKMCGSMSVFSAMQEVGARVLGIGEGSINPNEEAQVLSACDVLLKTTEDVEKEPQRPPVPAPISYQSHVTRTSSSVSERKRHIPDHYTALSTTKRYTDGTWFGCGSDMVVKPNMQWTSFLVDIVKRRTLGDAKDMFSAKVGRNTITSVFGLCQRGLLCVLGMCGLHLDGKIKRSSESRSGEVVTVFEHAEISDAIVIAEQLKKISEEPEKEGEEKEEGEKESETEADGEEGVQPEFLVRHRFVEHGGSRGSGGRPKTVGKHQMEPGKVYGCEVVILNPLPRRIHIDVLTQIPVGAMPLLGGTSTKTQSLTLSPGPFKAYSFTFYFYLPRTQVYHMMPPQVSKDGCLIGVSEGDTVLDVKKISIVNKSFKLLHLGDFVTRPLVDFIDFVRSRPDICVGSGGAVINAILTRLREKKITKNEFSFLLEELPLLGIPPNNELLLINFVYLNESKELQKLIDSTLRKDLLDGGDGADSYLQRKYRSVFGAALISKWVRYVPTDTLSFVHTDFRPLVEARAHKLTKKSTNGEKQDESDLKLAVPDLEERYRMVLWISLHLPRNKRPLGALLTIVYFLLCQNRVKEAYRILEQNTGLKKKIERIVGVRLGEGWNNDDYEKEREEESEKTERDEEIDEESGDSPVFSTCSLQMAALCAYFDLLLCPNNKLTIARTVSEKYASICATKAIPIWRDFFHELSVQLSEIKETEEEAVIAEKEGTLKRDEMLEKRDLDVSKTDAGEDISHAARNTAAALTTKTLSIALSDIGEKDINGEEAGEATHVTIKTNYKKLEMRVVPVNLELLFSVSPFISQSKKSDDSLLVKVPKKIIDVGKSGQVCIPVQEKGKNEAMLVEVCSLDGSRVKRVLAQPCPFLVHIRKRFGSLKVMTKRTSEKAPKPIKRCYVKCFARMKGGKVQFFKDGYTDRRGVFDYSSVSDSNIANVEEFGLLVKSDEGKGGWVGITLPPQP</sequence>
<feature type="region of interest" description="Disordered" evidence="1">
    <location>
        <begin position="1143"/>
        <end position="1174"/>
    </location>
</feature>
<feature type="region of interest" description="Disordered" evidence="1">
    <location>
        <begin position="2272"/>
        <end position="2298"/>
    </location>
</feature>